<dbReference type="InterPro" id="IPR011990">
    <property type="entry name" value="TPR-like_helical_dom_sf"/>
</dbReference>
<evidence type="ECO:0000313" key="5">
    <source>
        <dbReference type="EMBL" id="KAL3538434.1"/>
    </source>
</evidence>
<evidence type="ECO:0000313" key="6">
    <source>
        <dbReference type="Proteomes" id="UP001630127"/>
    </source>
</evidence>
<protein>
    <recommendedName>
        <fullName evidence="4">DYW domain-containing protein</fullName>
    </recommendedName>
</protein>
<evidence type="ECO:0000256" key="3">
    <source>
        <dbReference type="PROSITE-ProRule" id="PRU00708"/>
    </source>
</evidence>
<dbReference type="Pfam" id="PF13041">
    <property type="entry name" value="PPR_2"/>
    <property type="match status" value="4"/>
</dbReference>
<dbReference type="FunFam" id="1.25.40.10:FF:000348">
    <property type="entry name" value="Pentatricopeptide repeat-containing protein chloroplastic"/>
    <property type="match status" value="1"/>
</dbReference>
<dbReference type="Pfam" id="PF20431">
    <property type="entry name" value="E_motif"/>
    <property type="match status" value="1"/>
</dbReference>
<dbReference type="PANTHER" id="PTHR47926">
    <property type="entry name" value="PENTATRICOPEPTIDE REPEAT-CONTAINING PROTEIN"/>
    <property type="match status" value="1"/>
</dbReference>
<dbReference type="SUPFAM" id="SSF48452">
    <property type="entry name" value="TPR-like"/>
    <property type="match status" value="1"/>
</dbReference>
<dbReference type="InterPro" id="IPR002885">
    <property type="entry name" value="PPR_rpt"/>
</dbReference>
<dbReference type="PANTHER" id="PTHR47926:SF373">
    <property type="entry name" value="TETRATRICOPEPTIDE-LIKE HELICAL DOMAIN SUPERFAMILY, DYW DOMAIN-CONTAINING PROTEIN"/>
    <property type="match status" value="1"/>
</dbReference>
<feature type="repeat" description="PPR" evidence="3">
    <location>
        <begin position="222"/>
        <end position="256"/>
    </location>
</feature>
<dbReference type="FunFam" id="1.25.40.10:FF:000596">
    <property type="entry name" value="Pentatricopeptide repeat-containing protein, mitochondrial"/>
    <property type="match status" value="1"/>
</dbReference>
<feature type="repeat" description="PPR" evidence="3">
    <location>
        <begin position="426"/>
        <end position="456"/>
    </location>
</feature>
<feature type="repeat" description="PPR" evidence="3">
    <location>
        <begin position="64"/>
        <end position="98"/>
    </location>
</feature>
<accession>A0ABD3B4P6</accession>
<feature type="repeat" description="PPR" evidence="3">
    <location>
        <begin position="257"/>
        <end position="291"/>
    </location>
</feature>
<reference evidence="5 6" key="1">
    <citation type="submission" date="2024-11" db="EMBL/GenBank/DDBJ databases">
        <title>A near-complete genome assembly of Cinchona calisaya.</title>
        <authorList>
            <person name="Lian D.C."/>
            <person name="Zhao X.W."/>
            <person name="Wei L."/>
        </authorList>
    </citation>
    <scope>NUCLEOTIDE SEQUENCE [LARGE SCALE GENOMIC DNA]</scope>
    <source>
        <tissue evidence="5">Nenye</tissue>
    </source>
</reference>
<gene>
    <name evidence="5" type="ORF">ACH5RR_001800</name>
</gene>
<dbReference type="Gene3D" id="1.25.40.10">
    <property type="entry name" value="Tetratricopeptide repeat domain"/>
    <property type="match status" value="4"/>
</dbReference>
<evidence type="ECO:0000256" key="2">
    <source>
        <dbReference type="ARBA" id="ARBA00022737"/>
    </source>
</evidence>
<organism evidence="5 6">
    <name type="scientific">Cinchona calisaya</name>
    <dbReference type="NCBI Taxonomy" id="153742"/>
    <lineage>
        <taxon>Eukaryota</taxon>
        <taxon>Viridiplantae</taxon>
        <taxon>Streptophyta</taxon>
        <taxon>Embryophyta</taxon>
        <taxon>Tracheophyta</taxon>
        <taxon>Spermatophyta</taxon>
        <taxon>Magnoliopsida</taxon>
        <taxon>eudicotyledons</taxon>
        <taxon>Gunneridae</taxon>
        <taxon>Pentapetalae</taxon>
        <taxon>asterids</taxon>
        <taxon>lamiids</taxon>
        <taxon>Gentianales</taxon>
        <taxon>Rubiaceae</taxon>
        <taxon>Cinchonoideae</taxon>
        <taxon>Cinchoneae</taxon>
        <taxon>Cinchona</taxon>
    </lineage>
</organism>
<proteinExistence type="inferred from homology"/>
<dbReference type="InterPro" id="IPR046960">
    <property type="entry name" value="PPR_At4g14850-like_plant"/>
</dbReference>
<keyword evidence="6" id="KW-1185">Reference proteome</keyword>
<feature type="domain" description="DYW" evidence="4">
    <location>
        <begin position="667"/>
        <end position="759"/>
    </location>
</feature>
<dbReference type="EMBL" id="JBJUIK010000001">
    <property type="protein sequence ID" value="KAL3538434.1"/>
    <property type="molecule type" value="Genomic_DNA"/>
</dbReference>
<feature type="repeat" description="PPR" evidence="3">
    <location>
        <begin position="457"/>
        <end position="491"/>
    </location>
</feature>
<feature type="repeat" description="PPR" evidence="3">
    <location>
        <begin position="191"/>
        <end position="221"/>
    </location>
</feature>
<dbReference type="NCBIfam" id="TIGR00756">
    <property type="entry name" value="PPR"/>
    <property type="match status" value="6"/>
</dbReference>
<dbReference type="PROSITE" id="PS51375">
    <property type="entry name" value="PPR"/>
    <property type="match status" value="7"/>
</dbReference>
<dbReference type="FunFam" id="1.25.40.10:FF:000184">
    <property type="entry name" value="Pentatricopeptide repeat-containing protein, chloroplastic"/>
    <property type="match status" value="1"/>
</dbReference>
<comment type="caution">
    <text evidence="5">The sequence shown here is derived from an EMBL/GenBank/DDBJ whole genome shotgun (WGS) entry which is preliminary data.</text>
</comment>
<sequence>MSPLNKIAPKITNQNQLKQLHAQLIQNSLHHHNYWVAQLIHLCTRLHAPPRYTTWIFHSAHKPNVLVFTHMLKYHSKWGAKNEVFTLFDEMQKANIKPDYFVYPLLIKLSGKAGISFHAHLLKRNLDHDKYIKNAVMGFYGKCGPIEFARQLFDEMPERTTADWNSIISVYWNWGNEIQAKKLFDLVPEKNVITWTAMVSGFSRTKDLETARWYFDQMPGKSTVSWNAMISGYAQNGFAEEAIELFNEMMSVGFRPNETTWVAVVSSCSTRGDPVLAESLVKRMDKKGICPNYFVKTALLDMYAKCGNLEMARNIFDGLGVYRNSVTWNAMIAAYTRVGDLASALELFHRMPEKNVISWNSIIAGCSQNGESAVALELFKEMIANKDLKPDEVTLVSVLSACGHLGALELGNWVVKYITEDKMKLSISGYNSLIFMYSKCGSTRHARQIFQEMENRDVISYNTLITGFAAYGSGVEALELLSKMKEESIKPDRITYIGILTACSHSGLLIEGREVFESIKHPDIDHYACMVDLYSRVGKLDEAKRLIYSMPMQPHAGIYGSLLNASRVHKRIDHGEFAANKLFVLEPENSGNYVLLSNIYATAGRWEDVNRIRWLMKKKGVKKTTGWSRVEHGGKIHRFIVGDHAHKLSEDIYRVLAEMKKKMRVAGYIADESCVLRDVEEEEKEEMVGIHSEKLAVAFALLVSEPGSIIRVVKNLRICGDCHLAIKIISQLEHREVIVRDNNRFHSFKDGVCSCNDYW</sequence>
<feature type="repeat" description="PPR" evidence="3">
    <location>
        <begin position="324"/>
        <end position="358"/>
    </location>
</feature>
<comment type="similarity">
    <text evidence="1">Belongs to the PPR family. PCMP-H subfamily.</text>
</comment>
<keyword evidence="2" id="KW-0677">Repeat</keyword>
<dbReference type="Pfam" id="PF01535">
    <property type="entry name" value="PPR"/>
    <property type="match status" value="5"/>
</dbReference>
<dbReference type="AlphaFoldDB" id="A0ABD3B4P6"/>
<name>A0ABD3B4P6_9GENT</name>
<dbReference type="Proteomes" id="UP001630127">
    <property type="component" value="Unassembled WGS sequence"/>
</dbReference>
<evidence type="ECO:0000259" key="4">
    <source>
        <dbReference type="Pfam" id="PF14432"/>
    </source>
</evidence>
<evidence type="ECO:0000256" key="1">
    <source>
        <dbReference type="ARBA" id="ARBA00006643"/>
    </source>
</evidence>
<dbReference type="InterPro" id="IPR046848">
    <property type="entry name" value="E_motif"/>
</dbReference>
<dbReference type="InterPro" id="IPR032867">
    <property type="entry name" value="DYW_dom"/>
</dbReference>
<dbReference type="Pfam" id="PF14432">
    <property type="entry name" value="DYW_deaminase"/>
    <property type="match status" value="1"/>
</dbReference>